<keyword evidence="8" id="KW-0808">Transferase</keyword>
<evidence type="ECO:0000256" key="5">
    <source>
        <dbReference type="ARBA" id="ARBA00012866"/>
    </source>
</evidence>
<evidence type="ECO:0000256" key="6">
    <source>
        <dbReference type="ARBA" id="ARBA00013449"/>
    </source>
</evidence>
<feature type="compositionally biased region" description="Pro residues" evidence="13">
    <location>
        <begin position="1"/>
        <end position="11"/>
    </location>
</feature>
<dbReference type="SUPFAM" id="SSF52777">
    <property type="entry name" value="CoA-dependent acyltransferases"/>
    <property type="match status" value="1"/>
</dbReference>
<evidence type="ECO:0000256" key="10">
    <source>
        <dbReference type="ARBA" id="ARBA00030465"/>
    </source>
</evidence>
<feature type="compositionally biased region" description="Polar residues" evidence="13">
    <location>
        <begin position="24"/>
        <end position="50"/>
    </location>
</feature>
<feature type="compositionally biased region" description="Polar residues" evidence="13">
    <location>
        <begin position="59"/>
        <end position="69"/>
    </location>
</feature>
<protein>
    <recommendedName>
        <fullName evidence="6">Phthiocerol/phthiodiolone dimycocerosyl transferase</fullName>
        <ecNumber evidence="5">2.3.1.282</ecNumber>
    </recommendedName>
    <alternativeName>
        <fullName evidence="12">Acyltransferase PapA5</fullName>
    </alternativeName>
    <alternativeName>
        <fullName evidence="10">Phthiocerol/phthiodiolone O-acyltransferase</fullName>
    </alternativeName>
    <alternativeName>
        <fullName evidence="11">Polyketide synthase-associated protein A5</fullName>
    </alternativeName>
</protein>
<dbReference type="Pfam" id="PF16911">
    <property type="entry name" value="PapA_C"/>
    <property type="match status" value="1"/>
</dbReference>
<feature type="domain" description="Phthiocerol/phthiodiolone dimycocerosyl transferase C-terminal" evidence="14">
    <location>
        <begin position="145"/>
        <end position="337"/>
    </location>
</feature>
<dbReference type="InterPro" id="IPR031641">
    <property type="entry name" value="PapA_C"/>
</dbReference>
<feature type="compositionally biased region" description="Low complexity" evidence="13">
    <location>
        <begin position="13"/>
        <end position="23"/>
    </location>
</feature>
<evidence type="ECO:0000256" key="12">
    <source>
        <dbReference type="ARBA" id="ARBA00033407"/>
    </source>
</evidence>
<organism evidence="15 16">
    <name type="scientific">Nocardia brasiliensis</name>
    <dbReference type="NCBI Taxonomy" id="37326"/>
    <lineage>
        <taxon>Bacteria</taxon>
        <taxon>Bacillati</taxon>
        <taxon>Actinomycetota</taxon>
        <taxon>Actinomycetes</taxon>
        <taxon>Mycobacteriales</taxon>
        <taxon>Nocardiaceae</taxon>
        <taxon>Nocardia</taxon>
    </lineage>
</organism>
<evidence type="ECO:0000256" key="11">
    <source>
        <dbReference type="ARBA" id="ARBA00032317"/>
    </source>
</evidence>
<name>A0A6G9Y2I4_NOCBR</name>
<evidence type="ECO:0000256" key="13">
    <source>
        <dbReference type="SAM" id="MobiDB-lite"/>
    </source>
</evidence>
<dbReference type="GO" id="GO:0016746">
    <property type="term" value="F:acyltransferase activity"/>
    <property type="evidence" value="ECO:0007669"/>
    <property type="project" value="UniProtKB-KW"/>
</dbReference>
<feature type="compositionally biased region" description="Low complexity" evidence="13">
    <location>
        <begin position="90"/>
        <end position="116"/>
    </location>
</feature>
<evidence type="ECO:0000256" key="7">
    <source>
        <dbReference type="ARBA" id="ARBA00022516"/>
    </source>
</evidence>
<accession>A0A6G9Y2I4</accession>
<keyword evidence="7" id="KW-0443">Lipid metabolism</keyword>
<dbReference type="InterPro" id="IPR023213">
    <property type="entry name" value="CAT-like_dom_sf"/>
</dbReference>
<evidence type="ECO:0000256" key="3">
    <source>
        <dbReference type="ARBA" id="ARBA00001907"/>
    </source>
</evidence>
<dbReference type="Gene3D" id="3.30.559.10">
    <property type="entry name" value="Chloramphenicol acetyltransferase-like domain"/>
    <property type="match status" value="1"/>
</dbReference>
<dbReference type="Proteomes" id="UP000501705">
    <property type="component" value="Chromosome"/>
</dbReference>
<evidence type="ECO:0000256" key="9">
    <source>
        <dbReference type="ARBA" id="ARBA00023315"/>
    </source>
</evidence>
<dbReference type="AlphaFoldDB" id="A0A6G9Y2I4"/>
<evidence type="ECO:0000256" key="8">
    <source>
        <dbReference type="ARBA" id="ARBA00022679"/>
    </source>
</evidence>
<evidence type="ECO:0000256" key="2">
    <source>
        <dbReference type="ARBA" id="ARBA00000625"/>
    </source>
</evidence>
<dbReference type="EC" id="2.3.1.282" evidence="5"/>
<comment type="catalytic activity">
    <reaction evidence="1">
        <text>2 a mycocerosyl-[mycocerosic acid synthase] + a phthiocerol = a dimycocerosyl phthiocerol + 2 holo-[mycocerosic acid synthase].</text>
        <dbReference type="EC" id="2.3.1.282"/>
    </reaction>
</comment>
<evidence type="ECO:0000256" key="4">
    <source>
        <dbReference type="ARBA" id="ARBA00006558"/>
    </source>
</evidence>
<evidence type="ECO:0000256" key="1">
    <source>
        <dbReference type="ARBA" id="ARBA00000026"/>
    </source>
</evidence>
<feature type="compositionally biased region" description="Polar residues" evidence="13">
    <location>
        <begin position="123"/>
        <end position="132"/>
    </location>
</feature>
<feature type="region of interest" description="Disordered" evidence="13">
    <location>
        <begin position="1"/>
        <end position="141"/>
    </location>
</feature>
<sequence>MRPLPSEPDLPPSASAQSVSSQSGLARSVSSRPAPSQSPLSHPDSPQSGLSVPALSESGLPQSVSSQPRLSDPAPSGFGLPQSVSLQSAVSRPVSSEPSLSEPAPLQSALPQSSLSGPVPLQSALSESGSPQSVPPRSVTPAVSVLARPRRVRLDRAATERIVALGRQGGVSMNGLVTAALLRAFASETAGAASGSVRLGCLYPVDMRSRLVPEVAPGDGTNMAGLASFAADIDRSVSVLDLGGRIVRQLSADLADGTVQQSVLHFPDFFGDKRTHSIAGHIAVTNTGAVPRFRTPADLTLTDYEIVYLSAHPRPSTGASAAVTFLAYTFDTHLTIGQLGGTPQLLETVHRELLTLSTKTITDNQPPTNTNP</sequence>
<gene>
    <name evidence="15" type="ORF">F5X71_09705</name>
</gene>
<dbReference type="Gene3D" id="3.30.559.30">
    <property type="entry name" value="Nonribosomal peptide synthetase, condensation domain"/>
    <property type="match status" value="1"/>
</dbReference>
<comment type="catalytic activity">
    <reaction evidence="3">
        <text>2 a mycocerosyl-[mycocerosic acid synthase] + a phthiodiolone = a dimycocerosyl phthiodiolone + 2 holo-[mycocerosic acid synthase].</text>
        <dbReference type="EC" id="2.3.1.282"/>
    </reaction>
</comment>
<comment type="similarity">
    <text evidence="4">Belongs to the acyltransferase PapA5 family.</text>
</comment>
<evidence type="ECO:0000313" key="15">
    <source>
        <dbReference type="EMBL" id="QIS07296.1"/>
    </source>
</evidence>
<comment type="catalytic activity">
    <reaction evidence="2">
        <text>2 a mycocerosyl-[mycocerosic acid synthase] + a phenolphthiocerol = a dimycocerosyl phenolphthiocerol + 2 holo-[mycocerosic acid synthase].</text>
        <dbReference type="EC" id="2.3.1.282"/>
    </reaction>
</comment>
<dbReference type="EMBL" id="CP046171">
    <property type="protein sequence ID" value="QIS07296.1"/>
    <property type="molecule type" value="Genomic_DNA"/>
</dbReference>
<reference evidence="15 16" key="1">
    <citation type="journal article" date="2019" name="ACS Chem. Biol.">
        <title>Identification and Mobilization of a Cryptic Antibiotic Biosynthesis Gene Locus from a Human-Pathogenic Nocardia Isolate.</title>
        <authorList>
            <person name="Herisse M."/>
            <person name="Ishida K."/>
            <person name="Porter J.L."/>
            <person name="Howden B."/>
            <person name="Hertweck C."/>
            <person name="Stinear T.P."/>
            <person name="Pidot S.J."/>
        </authorList>
    </citation>
    <scope>NUCLEOTIDE SEQUENCE [LARGE SCALE GENOMIC DNA]</scope>
    <source>
        <strain evidence="15 16">AUSMDU00024985</strain>
    </source>
</reference>
<proteinExistence type="inferred from homology"/>
<evidence type="ECO:0000259" key="14">
    <source>
        <dbReference type="Pfam" id="PF16911"/>
    </source>
</evidence>
<keyword evidence="9" id="KW-0012">Acyltransferase</keyword>
<evidence type="ECO:0000313" key="16">
    <source>
        <dbReference type="Proteomes" id="UP000501705"/>
    </source>
</evidence>
<keyword evidence="7" id="KW-0444">Lipid biosynthesis</keyword>